<reference evidence="1 2" key="1">
    <citation type="submission" date="2017-06" db="EMBL/GenBank/DDBJ databases">
        <authorList>
            <person name="Kim H.J."/>
            <person name="Triplett B.A."/>
        </authorList>
    </citation>
    <scope>NUCLEOTIDE SEQUENCE [LARGE SCALE GENOMIC DNA]</scope>
    <source>
        <strain evidence="1 2">CGMCC 4.5593</strain>
    </source>
</reference>
<evidence type="ECO:0000313" key="1">
    <source>
        <dbReference type="EMBL" id="SNS97917.1"/>
    </source>
</evidence>
<dbReference type="AlphaFoldDB" id="A0A239IWC9"/>
<evidence type="ECO:0000313" key="2">
    <source>
        <dbReference type="Proteomes" id="UP000198362"/>
    </source>
</evidence>
<gene>
    <name evidence="1" type="ORF">SAMN05421812_102602</name>
</gene>
<accession>A0A239IWC9</accession>
<protein>
    <submittedName>
        <fullName evidence="1">Uncharacterized protein</fullName>
    </submittedName>
</protein>
<proteinExistence type="predicted"/>
<dbReference type="Proteomes" id="UP000198362">
    <property type="component" value="Unassembled WGS sequence"/>
</dbReference>
<organism evidence="1 2">
    <name type="scientific">Asanoa hainanensis</name>
    <dbReference type="NCBI Taxonomy" id="560556"/>
    <lineage>
        <taxon>Bacteria</taxon>
        <taxon>Bacillati</taxon>
        <taxon>Actinomycetota</taxon>
        <taxon>Actinomycetes</taxon>
        <taxon>Micromonosporales</taxon>
        <taxon>Micromonosporaceae</taxon>
        <taxon>Asanoa</taxon>
    </lineage>
</organism>
<name>A0A239IWC9_9ACTN</name>
<dbReference type="OrthoDB" id="5176214at2"/>
<sequence>MRQCLAEINADLSGQTIVGMHTATPMEARLTAERVHDLGGRYLGAGIQGSPEMIGAAAVG</sequence>
<dbReference type="EMBL" id="FZPH01000002">
    <property type="protein sequence ID" value="SNS97917.1"/>
    <property type="molecule type" value="Genomic_DNA"/>
</dbReference>
<dbReference type="Gene3D" id="3.40.50.720">
    <property type="entry name" value="NAD(P)-binding Rossmann-like Domain"/>
    <property type="match status" value="1"/>
</dbReference>
<keyword evidence="2" id="KW-1185">Reference proteome</keyword>
<dbReference type="RefSeq" id="WP_089245765.1">
    <property type="nucleotide sequence ID" value="NZ_FZPH01000002.1"/>
</dbReference>